<evidence type="ECO:0000313" key="2">
    <source>
        <dbReference type="EMBL" id="GGM82651.1"/>
    </source>
</evidence>
<name>A0A8J3CED7_9PSEU</name>
<reference evidence="2" key="2">
    <citation type="submission" date="2020-09" db="EMBL/GenBank/DDBJ databases">
        <authorList>
            <person name="Sun Q."/>
            <person name="Zhou Y."/>
        </authorList>
    </citation>
    <scope>NUCLEOTIDE SEQUENCE</scope>
    <source>
        <strain evidence="2">CGMCC 4.5737</strain>
    </source>
</reference>
<feature type="compositionally biased region" description="Gly residues" evidence="1">
    <location>
        <begin position="45"/>
        <end position="60"/>
    </location>
</feature>
<feature type="region of interest" description="Disordered" evidence="1">
    <location>
        <begin position="41"/>
        <end position="60"/>
    </location>
</feature>
<organism evidence="2 3">
    <name type="scientific">Longimycelium tulufanense</name>
    <dbReference type="NCBI Taxonomy" id="907463"/>
    <lineage>
        <taxon>Bacteria</taxon>
        <taxon>Bacillati</taxon>
        <taxon>Actinomycetota</taxon>
        <taxon>Actinomycetes</taxon>
        <taxon>Pseudonocardiales</taxon>
        <taxon>Pseudonocardiaceae</taxon>
        <taxon>Longimycelium</taxon>
    </lineage>
</organism>
<reference evidence="2" key="1">
    <citation type="journal article" date="2014" name="Int. J. Syst. Evol. Microbiol.">
        <title>Complete genome sequence of Corynebacterium casei LMG S-19264T (=DSM 44701T), isolated from a smear-ripened cheese.</title>
        <authorList>
            <consortium name="US DOE Joint Genome Institute (JGI-PGF)"/>
            <person name="Walter F."/>
            <person name="Albersmeier A."/>
            <person name="Kalinowski J."/>
            <person name="Ruckert C."/>
        </authorList>
    </citation>
    <scope>NUCLEOTIDE SEQUENCE</scope>
    <source>
        <strain evidence="2">CGMCC 4.5737</strain>
    </source>
</reference>
<dbReference type="RefSeq" id="WP_229686893.1">
    <property type="nucleotide sequence ID" value="NZ_BMMK01000057.1"/>
</dbReference>
<evidence type="ECO:0000313" key="3">
    <source>
        <dbReference type="Proteomes" id="UP000637578"/>
    </source>
</evidence>
<proteinExistence type="predicted"/>
<dbReference type="Proteomes" id="UP000637578">
    <property type="component" value="Unassembled WGS sequence"/>
</dbReference>
<comment type="caution">
    <text evidence="2">The sequence shown here is derived from an EMBL/GenBank/DDBJ whole genome shotgun (WGS) entry which is preliminary data.</text>
</comment>
<sequence length="118" mass="12077">MELLVRVRLAEPDVADPQGPLLDEGGGGCAAAGGAAEGHVERGLSGAGGDHAAGGDGAGWAPGGAARELLGLWEAKRAHDEGLASAAAYQRIQEELVKGHRTVTWADLVRQAVERYEA</sequence>
<dbReference type="EMBL" id="BMMK01000057">
    <property type="protein sequence ID" value="GGM82651.1"/>
    <property type="molecule type" value="Genomic_DNA"/>
</dbReference>
<feature type="region of interest" description="Disordered" evidence="1">
    <location>
        <begin position="14"/>
        <end position="34"/>
    </location>
</feature>
<protein>
    <submittedName>
        <fullName evidence="2">Uncharacterized protein</fullName>
    </submittedName>
</protein>
<evidence type="ECO:0000256" key="1">
    <source>
        <dbReference type="SAM" id="MobiDB-lite"/>
    </source>
</evidence>
<dbReference type="AlphaFoldDB" id="A0A8J3CED7"/>
<keyword evidence="3" id="KW-1185">Reference proteome</keyword>
<gene>
    <name evidence="2" type="ORF">GCM10012275_61540</name>
</gene>
<accession>A0A8J3CED7</accession>